<dbReference type="OrthoDB" id="9993883at2"/>
<reference evidence="1 2" key="1">
    <citation type="submission" date="2016-12" db="EMBL/GenBank/DDBJ databases">
        <authorList>
            <person name="Song W.-J."/>
            <person name="Kurnit D.M."/>
        </authorList>
    </citation>
    <scope>NUCLEOTIDE SEQUENCE [LARGE SCALE GENOMIC DNA]</scope>
    <source>
        <strain evidence="1 2">DSM 12503</strain>
    </source>
</reference>
<sequence length="75" mass="8524">MTKEFEEALKQAFQKASAAQDKALEATAAGDQESSKHWCSEYGRYCELFGRVLGISEEKFNELVNAFRENQNKSE</sequence>
<dbReference type="EMBL" id="FRFD01000007">
    <property type="protein sequence ID" value="SHO50047.1"/>
    <property type="molecule type" value="Genomic_DNA"/>
</dbReference>
<dbReference type="STRING" id="1121345.SAMN02745217_02547"/>
<protein>
    <submittedName>
        <fullName evidence="1">Uncharacterized protein</fullName>
    </submittedName>
</protein>
<name>A0A1M7YBN5_9FIRM</name>
<accession>A0A1M7YBN5</accession>
<dbReference type="RefSeq" id="WP_073589238.1">
    <property type="nucleotide sequence ID" value="NZ_FRFD01000007.1"/>
</dbReference>
<dbReference type="AlphaFoldDB" id="A0A1M7YBN5"/>
<dbReference type="Proteomes" id="UP000184612">
    <property type="component" value="Unassembled WGS sequence"/>
</dbReference>
<proteinExistence type="predicted"/>
<evidence type="ECO:0000313" key="1">
    <source>
        <dbReference type="EMBL" id="SHO50047.1"/>
    </source>
</evidence>
<keyword evidence="2" id="KW-1185">Reference proteome</keyword>
<gene>
    <name evidence="1" type="ORF">SAMN02745217_02547</name>
</gene>
<organism evidence="1 2">
    <name type="scientific">Anaerocolumna xylanovorans DSM 12503</name>
    <dbReference type="NCBI Taxonomy" id="1121345"/>
    <lineage>
        <taxon>Bacteria</taxon>
        <taxon>Bacillati</taxon>
        <taxon>Bacillota</taxon>
        <taxon>Clostridia</taxon>
        <taxon>Lachnospirales</taxon>
        <taxon>Lachnospiraceae</taxon>
        <taxon>Anaerocolumna</taxon>
    </lineage>
</organism>
<evidence type="ECO:0000313" key="2">
    <source>
        <dbReference type="Proteomes" id="UP000184612"/>
    </source>
</evidence>